<proteinExistence type="predicted"/>
<accession>A0ABX4YGG9</accession>
<reference evidence="1" key="1">
    <citation type="submission" date="2018-01" db="EMBL/GenBank/DDBJ databases">
        <title>Genomic characterization of Leptospira inadai serogroup Lyme isolated from captured rat in Brazil and comparative analysis with human reference strain.</title>
        <authorList>
            <person name="Moreno L.Z."/>
            <person name="Loureiro A.P."/>
            <person name="Miraglia F."/>
            <person name="Kremer F.S."/>
            <person name="Eslabao M.R."/>
            <person name="Dellagostin O.A."/>
            <person name="Lilenbaum W."/>
            <person name="Moreno A.M."/>
        </authorList>
    </citation>
    <scope>NUCLEOTIDE SEQUENCE [LARGE SCALE GENOMIC DNA]</scope>
    <source>
        <strain evidence="1">M34/99</strain>
    </source>
</reference>
<dbReference type="EMBL" id="MCRM02000015">
    <property type="protein sequence ID" value="PNV74350.1"/>
    <property type="molecule type" value="Genomic_DNA"/>
</dbReference>
<comment type="caution">
    <text evidence="1">The sequence shown here is derived from an EMBL/GenBank/DDBJ whole genome shotgun (WGS) entry which is preliminary data.</text>
</comment>
<evidence type="ECO:0000313" key="1">
    <source>
        <dbReference type="EMBL" id="PNV74350.1"/>
    </source>
</evidence>
<gene>
    <name evidence="1" type="ORF">BES34_014290</name>
</gene>
<dbReference type="RefSeq" id="WP_010420166.1">
    <property type="nucleotide sequence ID" value="NZ_MCRM02000015.1"/>
</dbReference>
<protein>
    <submittedName>
        <fullName evidence="1">Uncharacterized protein</fullName>
    </submittedName>
</protein>
<keyword evidence="2" id="KW-1185">Reference proteome</keyword>
<evidence type="ECO:0000313" key="2">
    <source>
        <dbReference type="Proteomes" id="UP000094669"/>
    </source>
</evidence>
<name>A0ABX4YGG9_9LEPT</name>
<dbReference type="Proteomes" id="UP000094669">
    <property type="component" value="Unassembled WGS sequence"/>
</dbReference>
<sequence length="311" mass="35650">MSDGYNGDLNKQSEDYKYHNLAIRIYPEKAKADPAPEWGCFIHPDEIRRVLMIGNEALITTKGTQFEDYQLKNWIDQTVQAFSDDIQWDIYPRLWRHRPLMNAPGGRLDISPTGEIESFAEWEDLYNFDSNSSSSFLVKLRRKPLCRLLKWVLTYPWNGSQLVNILEYATPKYKQGLLQALFVKSIFTGTATPGFGIQAWRAINGMNFIPNAYQIDYVSGYDHASRVPRELKDVIINIFLVNLLSSYGEGIIGGVSSYSTSVGIVSESLNTTMSAENAFFGARIKQLKDQIKEWKKYNMHKYTHVRLSFLG</sequence>
<organism evidence="1 2">
    <name type="scientific">Leptospira inadai serovar Lyme</name>
    <dbReference type="NCBI Taxonomy" id="293084"/>
    <lineage>
        <taxon>Bacteria</taxon>
        <taxon>Pseudomonadati</taxon>
        <taxon>Spirochaetota</taxon>
        <taxon>Spirochaetia</taxon>
        <taxon>Leptospirales</taxon>
        <taxon>Leptospiraceae</taxon>
        <taxon>Leptospira</taxon>
    </lineage>
</organism>